<gene>
    <name evidence="1" type="ORF">EA473_20015</name>
</gene>
<organism evidence="1 2">
    <name type="scientific">Natrarchaeobius chitinivorans</name>
    <dbReference type="NCBI Taxonomy" id="1679083"/>
    <lineage>
        <taxon>Archaea</taxon>
        <taxon>Methanobacteriati</taxon>
        <taxon>Methanobacteriota</taxon>
        <taxon>Stenosarchaea group</taxon>
        <taxon>Halobacteria</taxon>
        <taxon>Halobacteriales</taxon>
        <taxon>Natrialbaceae</taxon>
        <taxon>Natrarchaeobius</taxon>
    </lineage>
</organism>
<keyword evidence="2" id="KW-1185">Reference proteome</keyword>
<proteinExistence type="predicted"/>
<sequence>MWYIMDRVHLMAFSLDRDALLDYSREIQSICDRKSVDYKGPSPLPVFKFQGPLTDIAPKDWLEETPHWVRELGMDESDFSRLQSFEQADDLTSLALFCRQFEVYDSGTVQEAVALPLPETVCLHVNVDTIEHHTGGEHSPYTYDPGREHVTDLDFEAHHS</sequence>
<reference evidence="1 2" key="1">
    <citation type="submission" date="2018-10" db="EMBL/GenBank/DDBJ databases">
        <title>Natrarchaeobius chitinivorans gen. nov., sp. nov., and Natrarchaeobius haloalkaliphilus sp. nov., alkaliphilic, chitin-utilizing haloarchaea from hypersaline alkaline lakes.</title>
        <authorList>
            <person name="Sorokin D.Y."/>
            <person name="Elcheninov A.G."/>
            <person name="Kostrikina N.A."/>
            <person name="Bale N.J."/>
            <person name="Sinninghe Damste J.S."/>
            <person name="Khijniak T.V."/>
            <person name="Kublanov I.V."/>
            <person name="Toshchakov S.V."/>
        </authorList>
    </citation>
    <scope>NUCLEOTIDE SEQUENCE [LARGE SCALE GENOMIC DNA]</scope>
    <source>
        <strain evidence="1 2">AArcht4T</strain>
    </source>
</reference>
<evidence type="ECO:0000313" key="2">
    <source>
        <dbReference type="Proteomes" id="UP000282323"/>
    </source>
</evidence>
<dbReference type="EMBL" id="REGA01000023">
    <property type="protein sequence ID" value="RQG90882.1"/>
    <property type="molecule type" value="Genomic_DNA"/>
</dbReference>
<evidence type="ECO:0000313" key="1">
    <source>
        <dbReference type="EMBL" id="RQG90882.1"/>
    </source>
</evidence>
<dbReference type="Proteomes" id="UP000282323">
    <property type="component" value="Unassembled WGS sequence"/>
</dbReference>
<name>A0A3N6MZ67_NATCH</name>
<accession>A0A3N6MZ67</accession>
<dbReference type="AlphaFoldDB" id="A0A3N6MZ67"/>
<comment type="caution">
    <text evidence="1">The sequence shown here is derived from an EMBL/GenBank/DDBJ whole genome shotgun (WGS) entry which is preliminary data.</text>
</comment>
<protein>
    <submittedName>
        <fullName evidence="1">Uncharacterized protein</fullName>
    </submittedName>
</protein>